<comment type="function">
    <text evidence="1">Accessory subunit of the mitochondrial membrane respiratory chain NADH dehydrogenase (Complex I), that is believed to be not involved in catalysis. Complex I functions in the transfer of electrons from NADH to the respiratory chain. The immediate electron acceptor for the enzyme is believed to be ubiquinone.</text>
</comment>
<evidence type="ECO:0000256" key="2">
    <source>
        <dbReference type="ARBA" id="ARBA00004443"/>
    </source>
</evidence>
<reference evidence="18" key="1">
    <citation type="submission" date="2018-03" db="EMBL/GenBank/DDBJ databases">
        <title>ARS-UCD1.2.</title>
        <authorList>
            <person name="Rosen B.D."/>
            <person name="Bickhart D.M."/>
            <person name="Koren S."/>
            <person name="Schnabel R.D."/>
            <person name="Hall R."/>
            <person name="Zimin A."/>
            <person name="Dreischer C."/>
            <person name="Schultheiss S."/>
            <person name="Schroeder S.G."/>
            <person name="Elsik C.G."/>
            <person name="Couldrey C."/>
            <person name="Liu G.E."/>
            <person name="Van Tassell C.P."/>
            <person name="Phillippy A.M."/>
            <person name="Smith T.P.L."/>
            <person name="Medrano J.F."/>
        </authorList>
    </citation>
    <scope>NUCLEOTIDE SEQUENCE [LARGE SCALE GENOMIC DNA]</scope>
    <source>
        <strain evidence="18">Hereford</strain>
    </source>
</reference>
<evidence type="ECO:0000256" key="12">
    <source>
        <dbReference type="ARBA" id="ARBA00023128"/>
    </source>
</evidence>
<reference evidence="18" key="3">
    <citation type="submission" date="2025-09" db="UniProtKB">
        <authorList>
            <consortium name="Ensembl"/>
        </authorList>
    </citation>
    <scope>IDENTIFICATION</scope>
    <source>
        <strain evidence="18">Hereford</strain>
    </source>
</reference>
<comment type="subcellular location">
    <subcellularLocation>
        <location evidence="2">Mitochondrion inner membrane</location>
        <topology evidence="2">Peripheral membrane protein</topology>
        <orientation evidence="2">Matrix side</orientation>
    </subcellularLocation>
</comment>
<keyword evidence="19" id="KW-1185">Reference proteome</keyword>
<feature type="compositionally biased region" description="Pro residues" evidence="16">
    <location>
        <begin position="50"/>
        <end position="69"/>
    </location>
</feature>
<evidence type="ECO:0000256" key="11">
    <source>
        <dbReference type="ARBA" id="ARBA00022990"/>
    </source>
</evidence>
<dbReference type="CDD" id="cd20263">
    <property type="entry name" value="Complex1_LYR_NDUFB9_LYRM3"/>
    <property type="match status" value="1"/>
</dbReference>
<sequence>PAGNTDTRRPPGSRLSRRLRRLLQLERRERAAGRAVRETREGGRGRSRLPSPPPPAAVPGPAPRGPPSPGVAAAHGGGGAPAAAGADGPSAGLGGARSGAPGALPLHHRRHFQLLLRFQPKPVLHRTPDLPPAPWDKYRYFACLLRARFDEHKNEKDMVKATQLLREAEEEFWHGQHPQPYIFPESPGGTSYERYECYKVPEWCLDDWHPSEKAMYPDYFAKREQWKKLRRESWEREVKQLQEETPVGGPRTEALPPARKQGDLPPLWWHIVTRPRERPM</sequence>
<evidence type="ECO:0000256" key="9">
    <source>
        <dbReference type="ARBA" id="ARBA00022792"/>
    </source>
</evidence>
<evidence type="ECO:0000256" key="1">
    <source>
        <dbReference type="ARBA" id="ARBA00002920"/>
    </source>
</evidence>
<evidence type="ECO:0000256" key="14">
    <source>
        <dbReference type="ARBA" id="ARBA00030192"/>
    </source>
</evidence>
<keyword evidence="10" id="KW-0249">Electron transport</keyword>
<evidence type="ECO:0000256" key="5">
    <source>
        <dbReference type="ARBA" id="ARBA00018684"/>
    </source>
</evidence>
<dbReference type="InterPro" id="IPR045292">
    <property type="entry name" value="Complex1_LYR_NDUFB9_LYRM3"/>
</dbReference>
<dbReference type="PANTHER" id="PTHR12868">
    <property type="entry name" value="NADH-UBIQUINONE OXIDOREDUCTASE B22 SUBUNIT"/>
    <property type="match status" value="1"/>
</dbReference>
<dbReference type="InterPro" id="IPR008011">
    <property type="entry name" value="Complex1_LYR_dom"/>
</dbReference>
<dbReference type="Ensembl" id="ENSBTAT00000118942.1">
    <property type="protein sequence ID" value="ENSBTAP00000090174.1"/>
    <property type="gene ID" value="ENSBTAG00000020405.4"/>
</dbReference>
<evidence type="ECO:0000313" key="18">
    <source>
        <dbReference type="Ensembl" id="ENSBTAP00000090174.1"/>
    </source>
</evidence>
<comment type="subunit">
    <text evidence="4">Mammalian complex I is composed of 45 different subunits.</text>
</comment>
<evidence type="ECO:0000256" key="16">
    <source>
        <dbReference type="SAM" id="MobiDB-lite"/>
    </source>
</evidence>
<keyword evidence="12" id="KW-0496">Mitochondrion</keyword>
<proteinExistence type="inferred from homology"/>
<evidence type="ECO:0000256" key="10">
    <source>
        <dbReference type="ARBA" id="ARBA00022982"/>
    </source>
</evidence>
<evidence type="ECO:0000256" key="13">
    <source>
        <dbReference type="ARBA" id="ARBA00023136"/>
    </source>
</evidence>
<evidence type="ECO:0000256" key="7">
    <source>
        <dbReference type="ARBA" id="ARBA00022553"/>
    </source>
</evidence>
<protein>
    <recommendedName>
        <fullName evidence="5">NADH dehydrogenase [ubiquinone] 1 beta subcomplex subunit 9</fullName>
    </recommendedName>
    <alternativeName>
        <fullName evidence="14">Complex I-B22</fullName>
    </alternativeName>
    <alternativeName>
        <fullName evidence="15">NADH-ubiquinone oxidoreductase B22 subunit</fullName>
    </alternativeName>
</protein>
<evidence type="ECO:0000256" key="3">
    <source>
        <dbReference type="ARBA" id="ARBA00009508"/>
    </source>
</evidence>
<dbReference type="AlphaFoldDB" id="A0AAA9SUN7"/>
<feature type="region of interest" description="Disordered" evidence="16">
    <location>
        <begin position="1"/>
        <end position="104"/>
    </location>
</feature>
<feature type="domain" description="Complex 1 LYR protein" evidence="17">
    <location>
        <begin position="134"/>
        <end position="173"/>
    </location>
</feature>
<comment type="similarity">
    <text evidence="3">Belongs to the complex I LYR family.</text>
</comment>
<gene>
    <name evidence="18" type="primary">NDUFB9</name>
</gene>
<organism evidence="18 19">
    <name type="scientific">Bos taurus</name>
    <name type="common">Bovine</name>
    <dbReference type="NCBI Taxonomy" id="9913"/>
    <lineage>
        <taxon>Eukaryota</taxon>
        <taxon>Metazoa</taxon>
        <taxon>Chordata</taxon>
        <taxon>Craniata</taxon>
        <taxon>Vertebrata</taxon>
        <taxon>Euteleostomi</taxon>
        <taxon>Mammalia</taxon>
        <taxon>Eutheria</taxon>
        <taxon>Laurasiatheria</taxon>
        <taxon>Artiodactyla</taxon>
        <taxon>Ruminantia</taxon>
        <taxon>Pecora</taxon>
        <taxon>Bovidae</taxon>
        <taxon>Bovinae</taxon>
        <taxon>Bos</taxon>
    </lineage>
</organism>
<dbReference type="GO" id="GO:0005743">
    <property type="term" value="C:mitochondrial inner membrane"/>
    <property type="evidence" value="ECO:0007669"/>
    <property type="project" value="UniProtKB-SubCell"/>
</dbReference>
<dbReference type="Proteomes" id="UP000009136">
    <property type="component" value="Chromosome 14"/>
</dbReference>
<keyword evidence="11" id="KW-0007">Acetylation</keyword>
<dbReference type="InterPro" id="IPR033034">
    <property type="entry name" value="NDUFB9"/>
</dbReference>
<dbReference type="Pfam" id="PF05347">
    <property type="entry name" value="Complex1_LYR"/>
    <property type="match status" value="1"/>
</dbReference>
<dbReference type="GeneTree" id="ENSGT00390000005809"/>
<keyword evidence="13" id="KW-0472">Membrane</keyword>
<accession>A0AAA9SUN7</accession>
<keyword evidence="7" id="KW-0597">Phosphoprotein</keyword>
<dbReference type="PANTHER" id="PTHR12868:SF0">
    <property type="entry name" value="NADH DEHYDROGENASE [UBIQUINONE] 1 BETA SUBCOMPLEX SUBUNIT 9"/>
    <property type="match status" value="1"/>
</dbReference>
<feature type="compositionally biased region" description="Basic and acidic residues" evidence="16">
    <location>
        <begin position="23"/>
        <end position="44"/>
    </location>
</feature>
<evidence type="ECO:0000256" key="15">
    <source>
        <dbReference type="ARBA" id="ARBA00032528"/>
    </source>
</evidence>
<name>A0AAA9SUN7_BOVIN</name>
<evidence type="ECO:0000256" key="6">
    <source>
        <dbReference type="ARBA" id="ARBA00022448"/>
    </source>
</evidence>
<keyword evidence="6" id="KW-0813">Transport</keyword>
<keyword evidence="8" id="KW-0679">Respiratory chain</keyword>
<evidence type="ECO:0000256" key="4">
    <source>
        <dbReference type="ARBA" id="ARBA00011790"/>
    </source>
</evidence>
<evidence type="ECO:0000256" key="8">
    <source>
        <dbReference type="ARBA" id="ARBA00022660"/>
    </source>
</evidence>
<dbReference type="GO" id="GO:0006120">
    <property type="term" value="P:mitochondrial electron transport, NADH to ubiquinone"/>
    <property type="evidence" value="ECO:0007669"/>
    <property type="project" value="InterPro"/>
</dbReference>
<evidence type="ECO:0000259" key="17">
    <source>
        <dbReference type="Pfam" id="PF05347"/>
    </source>
</evidence>
<keyword evidence="9" id="KW-0999">Mitochondrion inner membrane</keyword>
<reference evidence="18" key="2">
    <citation type="submission" date="2025-08" db="UniProtKB">
        <authorList>
            <consortium name="Ensembl"/>
        </authorList>
    </citation>
    <scope>IDENTIFICATION</scope>
    <source>
        <strain evidence="18">Hereford</strain>
    </source>
</reference>
<feature type="compositionally biased region" description="Low complexity" evidence="16">
    <location>
        <begin position="81"/>
        <end position="90"/>
    </location>
</feature>
<feature type="region of interest" description="Disordered" evidence="16">
    <location>
        <begin position="240"/>
        <end position="261"/>
    </location>
</feature>
<evidence type="ECO:0000313" key="19">
    <source>
        <dbReference type="Proteomes" id="UP000009136"/>
    </source>
</evidence>